<evidence type="ECO:0000256" key="1">
    <source>
        <dbReference type="SAM" id="Phobius"/>
    </source>
</evidence>
<dbReference type="PANTHER" id="PTHR30386:SF17">
    <property type="entry name" value="ALKALINE PROTEASE SECRETION PROTEIN APRE"/>
    <property type="match status" value="1"/>
</dbReference>
<proteinExistence type="predicted"/>
<gene>
    <name evidence="2" type="ORF">PSQ19_01505</name>
</gene>
<dbReference type="Gene3D" id="2.40.50.100">
    <property type="match status" value="1"/>
</dbReference>
<name>A0ABY7YNW1_9HYPH</name>
<dbReference type="InterPro" id="IPR050739">
    <property type="entry name" value="MFP"/>
</dbReference>
<evidence type="ECO:0000313" key="3">
    <source>
        <dbReference type="Proteomes" id="UP001220530"/>
    </source>
</evidence>
<keyword evidence="3" id="KW-1185">Reference proteome</keyword>
<reference evidence="2 3" key="1">
    <citation type="submission" date="2023-02" db="EMBL/GenBank/DDBJ databases">
        <title>Devosia algicola sp. nov., isolated from the phycosphere of marine algae.</title>
        <authorList>
            <person name="Kim J.M."/>
            <person name="Lee J.K."/>
            <person name="Choi B.J."/>
            <person name="Bayburt H."/>
            <person name="Jeon C.O."/>
        </authorList>
    </citation>
    <scope>NUCLEOTIDE SEQUENCE [LARGE SCALE GENOMIC DNA]</scope>
    <source>
        <strain evidence="2 3">G20-9</strain>
    </source>
</reference>
<keyword evidence="1" id="KW-1133">Transmembrane helix</keyword>
<evidence type="ECO:0000313" key="2">
    <source>
        <dbReference type="EMBL" id="WDR02929.1"/>
    </source>
</evidence>
<accession>A0ABY7YNW1</accession>
<dbReference type="Proteomes" id="UP001220530">
    <property type="component" value="Chromosome"/>
</dbReference>
<keyword evidence="1" id="KW-0812">Transmembrane</keyword>
<sequence length="108" mass="11154">MLKQLMGSGNENAQVPTASGNFTSLKNHALLGVGVLVALVIGLGGWAVTTNVEGAVIANGVVVAEGGSRKVQYSEGGIVREILVHNNQHVEAGQVLIQLDDVSIRAEP</sequence>
<dbReference type="EMBL" id="CP118246">
    <property type="protein sequence ID" value="WDR02929.1"/>
    <property type="molecule type" value="Genomic_DNA"/>
</dbReference>
<dbReference type="RefSeq" id="WP_282219331.1">
    <property type="nucleotide sequence ID" value="NZ_CP118246.1"/>
</dbReference>
<protein>
    <submittedName>
        <fullName evidence="2">Biotin/lipoyl-binding protein</fullName>
    </submittedName>
</protein>
<organism evidence="2 3">
    <name type="scientific">Devosia algicola</name>
    <dbReference type="NCBI Taxonomy" id="3026418"/>
    <lineage>
        <taxon>Bacteria</taxon>
        <taxon>Pseudomonadati</taxon>
        <taxon>Pseudomonadota</taxon>
        <taxon>Alphaproteobacteria</taxon>
        <taxon>Hyphomicrobiales</taxon>
        <taxon>Devosiaceae</taxon>
        <taxon>Devosia</taxon>
    </lineage>
</organism>
<dbReference type="PANTHER" id="PTHR30386">
    <property type="entry name" value="MEMBRANE FUSION SUBUNIT OF EMRAB-TOLC MULTIDRUG EFFLUX PUMP"/>
    <property type="match status" value="1"/>
</dbReference>
<keyword evidence="1" id="KW-0472">Membrane</keyword>
<feature type="transmembrane region" description="Helical" evidence="1">
    <location>
        <begin position="29"/>
        <end position="48"/>
    </location>
</feature>
<dbReference type="PRINTS" id="PR01490">
    <property type="entry name" value="RTXTOXIND"/>
</dbReference>